<dbReference type="OMA" id="YLVKCEY"/>
<dbReference type="GeneID" id="7445760"/>
<dbReference type="RefSeq" id="XP_002293370.1">
    <property type="nucleotide sequence ID" value="XM_002293334.1"/>
</dbReference>
<evidence type="ECO:0000256" key="1">
    <source>
        <dbReference type="SAM" id="MobiDB-lite"/>
    </source>
</evidence>
<gene>
    <name evidence="2" type="ORF">THAPSDRAFT_9449</name>
</gene>
<proteinExistence type="predicted"/>
<feature type="compositionally biased region" description="Gly residues" evidence="1">
    <location>
        <begin position="296"/>
        <end position="306"/>
    </location>
</feature>
<keyword evidence="3" id="KW-1185">Reference proteome</keyword>
<dbReference type="Proteomes" id="UP000001449">
    <property type="component" value="Chromosome 13"/>
</dbReference>
<sequence length="907" mass="100450">MAANDNNGTRAAPQSQQSMAASTIPDLSIYNGTFVSNPYPPDHHPNNTDIQQSTLLLCDLLYHVCFSKEITEAYTKSDVFTTHTRSDIPTVRVRASPGLTTLLDEALYRAYEGELVSTVSSASQLLKEFIDMKEAAALVLRECRWMVGVPLGGGMEVITKDDGEWNLGDLEDVAVMGGGVILDERGNAFGEKLDGSVSSRSSAAMEGVGGAGGSNSDIRAVLSKQSSIRRGISVEFGSSNNGSKRGSNDDSHWSEFELMEDFAQQCYAAAIEGIQRLTTDGLAESANISLQDSIVGGDGGGDGAGQGTSNASPSSQQSMGSFFATPADTGIGRCYQPMSRRDCWESNRLICPDYTWADDVITLGQRLLRNLSRHRFITVVGTHGWSRYMSLNVISSLSVHCTNVIMPPTYASCTPHQFPSLEAIHALKYLVTDLLSTTIPSRLNQFRAAAESDAVVSKRLYLVKCEYRAPLRAYIESWMALKSAPMLSMVEKYLNYYHNGHNWEDEKSDNVGGIKGGLIRSNSSSVSSKSMRRKNSTDFIKKTSTAASSTSLLQKRRDELENLLTEKYWKQPAFVEALQLEQYCESLELDMSKMILPLANVAKEIFDRWNGRLRAVAVVSNNGGDDDREVEDEVTEVLGWRDVPYMRELLRRLKSLLCRKPGQDDSTGIRPLLLDLQGLPRLNKDFIDSSIEVPFYRPAPTTSSVFELIASRRDTTTSDEPWFYLEQFLCQVDTLLQLLKQKDTMFLDVGGMAGSKGDKGSLRELTDTLQEVWDGELFRAQYSDWYDMVKRQKELSEGVGELEEDEMSLTELSERIRETEIELGIAMASRDQLEMLRSRLESLSIDMMARHVILAQLVSDVALRELNENIVVLAMNKSASMELPSLSSAQGLFTTQLLASKEVLPVG</sequence>
<dbReference type="KEGG" id="tps:THAPSDRAFT_9449"/>
<dbReference type="InParanoid" id="B8CBC9"/>
<dbReference type="PaxDb" id="35128-Thaps9449"/>
<dbReference type="HOGENOM" id="CLU_320182_0_0_1"/>
<feature type="region of interest" description="Disordered" evidence="1">
    <location>
        <begin position="293"/>
        <end position="322"/>
    </location>
</feature>
<accession>B8CBC9</accession>
<reference evidence="2 3" key="2">
    <citation type="journal article" date="2008" name="Nature">
        <title>The Phaeodactylum genome reveals the evolutionary history of diatom genomes.</title>
        <authorList>
            <person name="Bowler C."/>
            <person name="Allen A.E."/>
            <person name="Badger J.H."/>
            <person name="Grimwood J."/>
            <person name="Jabbari K."/>
            <person name="Kuo A."/>
            <person name="Maheswari U."/>
            <person name="Martens C."/>
            <person name="Maumus F."/>
            <person name="Otillar R.P."/>
            <person name="Rayko E."/>
            <person name="Salamov A."/>
            <person name="Vandepoele K."/>
            <person name="Beszteri B."/>
            <person name="Gruber A."/>
            <person name="Heijde M."/>
            <person name="Katinka M."/>
            <person name="Mock T."/>
            <person name="Valentin K."/>
            <person name="Verret F."/>
            <person name="Berges J.A."/>
            <person name="Brownlee C."/>
            <person name="Cadoret J.P."/>
            <person name="Chiovitti A."/>
            <person name="Choi C.J."/>
            <person name="Coesel S."/>
            <person name="De Martino A."/>
            <person name="Detter J.C."/>
            <person name="Durkin C."/>
            <person name="Falciatore A."/>
            <person name="Fournet J."/>
            <person name="Haruta M."/>
            <person name="Huysman M.J."/>
            <person name="Jenkins B.D."/>
            <person name="Jiroutova K."/>
            <person name="Jorgensen R.E."/>
            <person name="Joubert Y."/>
            <person name="Kaplan A."/>
            <person name="Kroger N."/>
            <person name="Kroth P.G."/>
            <person name="La Roche J."/>
            <person name="Lindquist E."/>
            <person name="Lommer M."/>
            <person name="Martin-Jezequel V."/>
            <person name="Lopez P.J."/>
            <person name="Lucas S."/>
            <person name="Mangogna M."/>
            <person name="McGinnis K."/>
            <person name="Medlin L.K."/>
            <person name="Montsant A."/>
            <person name="Oudot-Le Secq M.P."/>
            <person name="Napoli C."/>
            <person name="Obornik M."/>
            <person name="Parker M.S."/>
            <person name="Petit J.L."/>
            <person name="Porcel B.M."/>
            <person name="Poulsen N."/>
            <person name="Robison M."/>
            <person name="Rychlewski L."/>
            <person name="Rynearson T.A."/>
            <person name="Schmutz J."/>
            <person name="Shapiro H."/>
            <person name="Siaut M."/>
            <person name="Stanley M."/>
            <person name="Sussman M.R."/>
            <person name="Taylor A.R."/>
            <person name="Vardi A."/>
            <person name="von Dassow P."/>
            <person name="Vyverman W."/>
            <person name="Willis A."/>
            <person name="Wyrwicz L.S."/>
            <person name="Rokhsar D.S."/>
            <person name="Weissenbach J."/>
            <person name="Armbrust E.V."/>
            <person name="Green B.R."/>
            <person name="Van de Peer Y."/>
            <person name="Grigoriev I.V."/>
        </authorList>
    </citation>
    <scope>NUCLEOTIDE SEQUENCE [LARGE SCALE GENOMIC DNA]</scope>
    <source>
        <strain evidence="2 3">CCMP1335</strain>
    </source>
</reference>
<evidence type="ECO:0000313" key="3">
    <source>
        <dbReference type="Proteomes" id="UP000001449"/>
    </source>
</evidence>
<protein>
    <submittedName>
        <fullName evidence="2">Uncharacterized protein</fullName>
    </submittedName>
</protein>
<dbReference type="EMBL" id="CM000648">
    <property type="protein sequence ID" value="EED89106.1"/>
    <property type="molecule type" value="Genomic_DNA"/>
</dbReference>
<evidence type="ECO:0000313" key="2">
    <source>
        <dbReference type="EMBL" id="EED89106.1"/>
    </source>
</evidence>
<reference evidence="2 3" key="1">
    <citation type="journal article" date="2004" name="Science">
        <title>The genome of the diatom Thalassiosira pseudonana: ecology, evolution, and metabolism.</title>
        <authorList>
            <person name="Armbrust E.V."/>
            <person name="Berges J.A."/>
            <person name="Bowler C."/>
            <person name="Green B.R."/>
            <person name="Martinez D."/>
            <person name="Putnam N.H."/>
            <person name="Zhou S."/>
            <person name="Allen A.E."/>
            <person name="Apt K.E."/>
            <person name="Bechner M."/>
            <person name="Brzezinski M.A."/>
            <person name="Chaal B.K."/>
            <person name="Chiovitti A."/>
            <person name="Davis A.K."/>
            <person name="Demarest M.S."/>
            <person name="Detter J.C."/>
            <person name="Glavina T."/>
            <person name="Goodstein D."/>
            <person name="Hadi M.Z."/>
            <person name="Hellsten U."/>
            <person name="Hildebrand M."/>
            <person name="Jenkins B.D."/>
            <person name="Jurka J."/>
            <person name="Kapitonov V.V."/>
            <person name="Kroger N."/>
            <person name="Lau W.W."/>
            <person name="Lane T.W."/>
            <person name="Larimer F.W."/>
            <person name="Lippmeier J.C."/>
            <person name="Lucas S."/>
            <person name="Medina M."/>
            <person name="Montsant A."/>
            <person name="Obornik M."/>
            <person name="Parker M.S."/>
            <person name="Palenik B."/>
            <person name="Pazour G.J."/>
            <person name="Richardson P.M."/>
            <person name="Rynearson T.A."/>
            <person name="Saito M.A."/>
            <person name="Schwartz D.C."/>
            <person name="Thamatrakoln K."/>
            <person name="Valentin K."/>
            <person name="Vardi A."/>
            <person name="Wilkerson F.P."/>
            <person name="Rokhsar D.S."/>
        </authorList>
    </citation>
    <scope>NUCLEOTIDE SEQUENCE [LARGE SCALE GENOMIC DNA]</scope>
    <source>
        <strain evidence="2 3">CCMP1335</strain>
    </source>
</reference>
<feature type="compositionally biased region" description="Polar residues" evidence="1">
    <location>
        <begin position="308"/>
        <end position="320"/>
    </location>
</feature>
<dbReference type="AlphaFoldDB" id="B8CBC9"/>
<dbReference type="eggNOG" id="ENOG502SNPB">
    <property type="taxonomic scope" value="Eukaryota"/>
</dbReference>
<name>B8CBC9_THAPS</name>
<organism evidence="2 3">
    <name type="scientific">Thalassiosira pseudonana</name>
    <name type="common">Marine diatom</name>
    <name type="synonym">Cyclotella nana</name>
    <dbReference type="NCBI Taxonomy" id="35128"/>
    <lineage>
        <taxon>Eukaryota</taxon>
        <taxon>Sar</taxon>
        <taxon>Stramenopiles</taxon>
        <taxon>Ochrophyta</taxon>
        <taxon>Bacillariophyta</taxon>
        <taxon>Coscinodiscophyceae</taxon>
        <taxon>Thalassiosirophycidae</taxon>
        <taxon>Thalassiosirales</taxon>
        <taxon>Thalassiosiraceae</taxon>
        <taxon>Thalassiosira</taxon>
    </lineage>
</organism>